<feature type="chain" id="PRO_5045589346" description="DUF732 domain-containing protein" evidence="1">
    <location>
        <begin position="22"/>
        <end position="94"/>
    </location>
</feature>
<accession>A0ABM8E5P2</accession>
<keyword evidence="3" id="KW-1185">Reference proteome</keyword>
<name>A0ABM8E5P2_9HYPH</name>
<evidence type="ECO:0000313" key="3">
    <source>
        <dbReference type="Proteomes" id="UP001317629"/>
    </source>
</evidence>
<gene>
    <name evidence="2" type="ORF">SS37A_07260</name>
</gene>
<protein>
    <recommendedName>
        <fullName evidence="4">DUF732 domain-containing protein</fullName>
    </recommendedName>
</protein>
<evidence type="ECO:0008006" key="4">
    <source>
        <dbReference type="Google" id="ProtNLM"/>
    </source>
</evidence>
<dbReference type="RefSeq" id="WP_202073062.1">
    <property type="nucleotide sequence ID" value="NZ_AP027142.1"/>
</dbReference>
<dbReference type="Proteomes" id="UP001317629">
    <property type="component" value="Chromosome"/>
</dbReference>
<dbReference type="EMBL" id="AP027142">
    <property type="protein sequence ID" value="BDV33197.1"/>
    <property type="molecule type" value="Genomic_DNA"/>
</dbReference>
<reference evidence="2 3" key="1">
    <citation type="journal article" date="2023" name="Int. J. Syst. Evol. Microbiol.">
        <title>Methylocystis iwaonis sp. nov., a type II methane-oxidizing bacterium from surface soil of a rice paddy field in Japan, and emended description of the genus Methylocystis (ex Whittenbury et al. 1970) Bowman et al. 1993.</title>
        <authorList>
            <person name="Kaise H."/>
            <person name="Sawadogo J.B."/>
            <person name="Alam M.S."/>
            <person name="Ueno C."/>
            <person name="Dianou D."/>
            <person name="Shinjo R."/>
            <person name="Asakawa S."/>
        </authorList>
    </citation>
    <scope>NUCLEOTIDE SEQUENCE [LARGE SCALE GENOMIC DNA]</scope>
    <source>
        <strain evidence="2 3">SS37A-Re</strain>
    </source>
</reference>
<feature type="signal peptide" evidence="1">
    <location>
        <begin position="1"/>
        <end position="21"/>
    </location>
</feature>
<evidence type="ECO:0000313" key="2">
    <source>
        <dbReference type="EMBL" id="BDV33197.1"/>
    </source>
</evidence>
<sequence>MKRIRVLACFALAMTAVPALAKPSAVEAVSAVLSRPTPVARKVEIGRQVARMCNVTLSGDDLNKASAFVEANRGKGAAWVADQISKSELSYVCD</sequence>
<evidence type="ECO:0000256" key="1">
    <source>
        <dbReference type="SAM" id="SignalP"/>
    </source>
</evidence>
<organism evidence="2 3">
    <name type="scientific">Methylocystis iwaonis</name>
    <dbReference type="NCBI Taxonomy" id="2885079"/>
    <lineage>
        <taxon>Bacteria</taxon>
        <taxon>Pseudomonadati</taxon>
        <taxon>Pseudomonadota</taxon>
        <taxon>Alphaproteobacteria</taxon>
        <taxon>Hyphomicrobiales</taxon>
        <taxon>Methylocystaceae</taxon>
        <taxon>Methylocystis</taxon>
    </lineage>
</organism>
<keyword evidence="1" id="KW-0732">Signal</keyword>
<proteinExistence type="predicted"/>